<proteinExistence type="predicted"/>
<accession>A0A7T4B4Q2</accession>
<dbReference type="Gene3D" id="1.10.10.10">
    <property type="entry name" value="Winged helix-like DNA-binding domain superfamily/Winged helix DNA-binding domain"/>
    <property type="match status" value="1"/>
</dbReference>
<dbReference type="InterPro" id="IPR050900">
    <property type="entry name" value="Transposase_IS3/IS150/IS904"/>
</dbReference>
<dbReference type="AlphaFoldDB" id="A0A7T4B4Q2"/>
<evidence type="ECO:0000256" key="1">
    <source>
        <dbReference type="SAM" id="Coils"/>
    </source>
</evidence>
<feature type="coiled-coil region" evidence="1">
    <location>
        <begin position="77"/>
        <end position="111"/>
    </location>
</feature>
<dbReference type="Pfam" id="PF00665">
    <property type="entry name" value="rve"/>
    <property type="match status" value="1"/>
</dbReference>
<dbReference type="InterPro" id="IPR036397">
    <property type="entry name" value="RNaseH_sf"/>
</dbReference>
<evidence type="ECO:0000313" key="4">
    <source>
        <dbReference type="Proteomes" id="UP000595231"/>
    </source>
</evidence>
<protein>
    <submittedName>
        <fullName evidence="3">IS3 family transposase</fullName>
    </submittedName>
</protein>
<dbReference type="SUPFAM" id="SSF53098">
    <property type="entry name" value="Ribonuclease H-like"/>
    <property type="match status" value="1"/>
</dbReference>
<dbReference type="InterPro" id="IPR036388">
    <property type="entry name" value="WH-like_DNA-bd_sf"/>
</dbReference>
<dbReference type="EMBL" id="CP065997">
    <property type="protein sequence ID" value="QQB35687.1"/>
    <property type="molecule type" value="Genomic_DNA"/>
</dbReference>
<evidence type="ECO:0000313" key="3">
    <source>
        <dbReference type="EMBL" id="QQB35687.1"/>
    </source>
</evidence>
<name>A0A7T4B4Q2_9BURK</name>
<dbReference type="PANTHER" id="PTHR46889">
    <property type="entry name" value="TRANSPOSASE INSF FOR INSERTION SEQUENCE IS3B-RELATED"/>
    <property type="match status" value="1"/>
</dbReference>
<dbReference type="InterPro" id="IPR001584">
    <property type="entry name" value="Integrase_cat-core"/>
</dbReference>
<dbReference type="PROSITE" id="PS50994">
    <property type="entry name" value="INTEGRASE"/>
    <property type="match status" value="1"/>
</dbReference>
<feature type="domain" description="Integrase catalytic" evidence="2">
    <location>
        <begin position="246"/>
        <end position="407"/>
    </location>
</feature>
<dbReference type="GO" id="GO:0015074">
    <property type="term" value="P:DNA integration"/>
    <property type="evidence" value="ECO:0007669"/>
    <property type="project" value="InterPro"/>
</dbReference>
<dbReference type="InterPro" id="IPR010921">
    <property type="entry name" value="Trp_repressor/repl_initiator"/>
</dbReference>
<organism evidence="3 4">
    <name type="scientific">Achromobacter deleyi</name>
    <dbReference type="NCBI Taxonomy" id="1353891"/>
    <lineage>
        <taxon>Bacteria</taxon>
        <taxon>Pseudomonadati</taxon>
        <taxon>Pseudomonadota</taxon>
        <taxon>Betaproteobacteria</taxon>
        <taxon>Burkholderiales</taxon>
        <taxon>Alcaligenaceae</taxon>
        <taxon>Achromobacter</taxon>
    </lineage>
</organism>
<dbReference type="RefSeq" id="WP_198485652.1">
    <property type="nucleotide sequence ID" value="NZ_CP065997.1"/>
</dbReference>
<gene>
    <name evidence="3" type="ORF">I6I07_03445</name>
</gene>
<dbReference type="SUPFAM" id="SSF48295">
    <property type="entry name" value="TrpR-like"/>
    <property type="match status" value="1"/>
</dbReference>
<keyword evidence="1" id="KW-0175">Coiled coil</keyword>
<sequence>MESRMKRTQRDYSLAFKLSVVEQVEKGELTYKEAQRRYGIQGRSTVLVWLRKHGRPGWSGWSLPTVRGVDMDRQGKALTPEQRIKELEVQLKEAREKAQLFEAVVNVLEKDYGVRVKKAFGQVLTQKLVQGLSVARACRYMGHSRQAYYKSRHRERERQQQACQVVSMVTALRVRQPKLGTRKLHHVLRQPLREAGIKAGRDALFDILRSARMLVRPRRAYHKTTDSHHRFRRHPNLLKAGEGQVVATGPEQVWVADITYLPTAQRCTYLSLVTDAYSRKIVGYHVAENLQTEGVRRALEMALRSRRSSQPLVHHSDRGIQYCSTYYQRLHTRHGIRCSMTDGYDCYQNALAERVNGILKGELLLHRPADLAQARLMVRQSVQIYNTERPHLSLQCKTPDEVHRVLSP</sequence>
<dbReference type="Proteomes" id="UP000595231">
    <property type="component" value="Chromosome"/>
</dbReference>
<dbReference type="GO" id="GO:0043565">
    <property type="term" value="F:sequence-specific DNA binding"/>
    <property type="evidence" value="ECO:0007669"/>
    <property type="project" value="InterPro"/>
</dbReference>
<dbReference type="InterPro" id="IPR012337">
    <property type="entry name" value="RNaseH-like_sf"/>
</dbReference>
<reference evidence="3 4" key="1">
    <citation type="submission" date="2020-12" db="EMBL/GenBank/DDBJ databases">
        <title>FDA dAtabase for Regulatory Grade micrObial Sequences (FDA-ARGOS): Supporting development and validation of Infectious Disease Dx tests.</title>
        <authorList>
            <person name="Sproer C."/>
            <person name="Gronow S."/>
            <person name="Severitt S."/>
            <person name="Schroder I."/>
            <person name="Tallon L."/>
            <person name="Sadzewicz L."/>
            <person name="Zhao X."/>
            <person name="Boylan J."/>
            <person name="Ott S."/>
            <person name="Bowen H."/>
            <person name="Vavikolanu K."/>
            <person name="Mehta A."/>
            <person name="Aluvathingal J."/>
            <person name="Nadendla S."/>
            <person name="Lowell S."/>
            <person name="Myers T."/>
            <person name="Yan Y."/>
            <person name="Sichtig H."/>
        </authorList>
    </citation>
    <scope>NUCLEOTIDE SEQUENCE [LARGE SCALE GENOMIC DNA]</scope>
    <source>
        <strain evidence="3 4">FDAARGOS_1050</strain>
    </source>
</reference>
<dbReference type="NCBIfam" id="NF033516">
    <property type="entry name" value="transpos_IS3"/>
    <property type="match status" value="1"/>
</dbReference>
<evidence type="ECO:0000259" key="2">
    <source>
        <dbReference type="PROSITE" id="PS50994"/>
    </source>
</evidence>
<dbReference type="InterPro" id="IPR048020">
    <property type="entry name" value="Transpos_IS3"/>
</dbReference>
<dbReference type="Gene3D" id="3.30.420.10">
    <property type="entry name" value="Ribonuclease H-like superfamily/Ribonuclease H"/>
    <property type="match status" value="1"/>
</dbReference>
<dbReference type="PANTHER" id="PTHR46889:SF5">
    <property type="entry name" value="INTEGRASE PROTEIN"/>
    <property type="match status" value="1"/>
</dbReference>